<evidence type="ECO:0000313" key="13">
    <source>
        <dbReference type="Proteomes" id="UP000435985"/>
    </source>
</evidence>
<comment type="caution">
    <text evidence="10">The sequence shown here is derived from an EMBL/GenBank/DDBJ whole genome shotgun (WGS) entry which is preliminary data.</text>
</comment>
<dbReference type="Pfam" id="PF04616">
    <property type="entry name" value="Glyco_hydro_43"/>
    <property type="match status" value="1"/>
</dbReference>
<reference evidence="12 13" key="1">
    <citation type="journal article" date="2019" name="Nat. Med.">
        <title>A library of human gut bacterial isolates paired with longitudinal multiomics data enables mechanistic microbiome research.</title>
        <authorList>
            <person name="Poyet M."/>
            <person name="Groussin M."/>
            <person name="Gibbons S.M."/>
            <person name="Avila-Pacheco J."/>
            <person name="Jiang X."/>
            <person name="Kearney S.M."/>
            <person name="Perrotta A.R."/>
            <person name="Berdy B."/>
            <person name="Zhao S."/>
            <person name="Lieberman T.D."/>
            <person name="Swanson P.K."/>
            <person name="Smith M."/>
            <person name="Roesemann S."/>
            <person name="Alexander J.E."/>
            <person name="Rich S.A."/>
            <person name="Livny J."/>
            <person name="Vlamakis H."/>
            <person name="Clish C."/>
            <person name="Bullock K."/>
            <person name="Deik A."/>
            <person name="Scott J."/>
            <person name="Pierce K.A."/>
            <person name="Xavier R.J."/>
            <person name="Alm E.J."/>
        </authorList>
    </citation>
    <scope>NUCLEOTIDE SEQUENCE [LARGE SCALE GENOMIC DNA]</scope>
    <source>
        <strain evidence="10 13">BIOML-A14</strain>
        <strain evidence="9 12">BIOML-A160</strain>
    </source>
</reference>
<dbReference type="InterPro" id="IPR006710">
    <property type="entry name" value="Glyco_hydro_43"/>
</dbReference>
<gene>
    <name evidence="10" type="ORF">F3B98_10520</name>
    <name evidence="9" type="ORF">F3F25_00185</name>
    <name evidence="11" type="ORF">PO382_06600</name>
</gene>
<accession>A0A139KU67</accession>
<keyword evidence="4 5" id="KW-0326">Glycosidase</keyword>
<dbReference type="InterPro" id="IPR023296">
    <property type="entry name" value="Glyco_hydro_beta-prop_sf"/>
</dbReference>
<evidence type="ECO:0000313" key="12">
    <source>
        <dbReference type="Proteomes" id="UP000365824"/>
    </source>
</evidence>
<protein>
    <submittedName>
        <fullName evidence="10">Family 43 glycosylhydrolase</fullName>
    </submittedName>
</protein>
<dbReference type="EMBL" id="VWFO01000010">
    <property type="protein sequence ID" value="KAA4664517.1"/>
    <property type="molecule type" value="Genomic_DNA"/>
</dbReference>
<dbReference type="CDD" id="cd18616">
    <property type="entry name" value="GH43_ABN-like"/>
    <property type="match status" value="1"/>
</dbReference>
<dbReference type="RefSeq" id="WP_004311143.1">
    <property type="nucleotide sequence ID" value="NZ_CAXTIO010000005.1"/>
</dbReference>
<dbReference type="GO" id="GO:0046558">
    <property type="term" value="F:arabinan endo-1,5-alpha-L-arabinosidase activity"/>
    <property type="evidence" value="ECO:0007669"/>
    <property type="project" value="InterPro"/>
</dbReference>
<dbReference type="Gene3D" id="2.115.10.20">
    <property type="entry name" value="Glycosyl hydrolase domain, family 43"/>
    <property type="match status" value="1"/>
</dbReference>
<dbReference type="GO" id="GO:0031222">
    <property type="term" value="P:arabinan catabolic process"/>
    <property type="evidence" value="ECO:0007669"/>
    <property type="project" value="UniProtKB-UniPathway"/>
</dbReference>
<evidence type="ECO:0000313" key="9">
    <source>
        <dbReference type="EMBL" id="KAA3931380.1"/>
    </source>
</evidence>
<feature type="active site" description="Proton donor" evidence="6">
    <location>
        <position position="203"/>
    </location>
</feature>
<organism evidence="10 13">
    <name type="scientific">Bacteroides ovatus</name>
    <dbReference type="NCBI Taxonomy" id="28116"/>
    <lineage>
        <taxon>Bacteria</taxon>
        <taxon>Pseudomonadati</taxon>
        <taxon>Bacteroidota</taxon>
        <taxon>Bacteroidia</taxon>
        <taxon>Bacteroidales</taxon>
        <taxon>Bacteroidaceae</taxon>
        <taxon>Bacteroides</taxon>
    </lineage>
</organism>
<evidence type="ECO:0000313" key="10">
    <source>
        <dbReference type="EMBL" id="KAA4664517.1"/>
    </source>
</evidence>
<feature type="chain" id="PRO_5042681827" evidence="8">
    <location>
        <begin position="24"/>
        <end position="335"/>
    </location>
</feature>
<evidence type="ECO:0000256" key="4">
    <source>
        <dbReference type="ARBA" id="ARBA00023295"/>
    </source>
</evidence>
<dbReference type="InterPro" id="IPR016840">
    <property type="entry name" value="Glyco_hydro_43_endo_a_Ara-ase"/>
</dbReference>
<dbReference type="AlphaFoldDB" id="A0A139KU67"/>
<dbReference type="UniPathway" id="UPA00667"/>
<evidence type="ECO:0000256" key="2">
    <source>
        <dbReference type="ARBA" id="ARBA00009865"/>
    </source>
</evidence>
<dbReference type="PROSITE" id="PS51257">
    <property type="entry name" value="PROKAR_LIPOPROTEIN"/>
    <property type="match status" value="1"/>
</dbReference>
<comment type="similarity">
    <text evidence="2 5">Belongs to the glycosyl hydrolase 43 family.</text>
</comment>
<evidence type="ECO:0000256" key="6">
    <source>
        <dbReference type="PIRSR" id="PIRSR026534-1"/>
    </source>
</evidence>
<sequence>MKKYVNLFVFVFMVGACFSQGKAQTKSAVSYKNPVVDIAMPDPTVIKAADGYFYMYATESTRNVPIMKSKDLVQWTYCNTAFTNKTRPRFEPKAGIWAPDINYINNKYVLYYAMSVWGGEQTCGIGVATADSPQGPFTDHGKMFRSNEIGVQNSIDPSFLQYEGRNYLVWGSFRGIYVIELTEDGLSLKPGAEKKRIAGTAFEAAYIHKHGDYYYMFASIGSCCEGIRSTYKVVVGRSKKVWGPYKDKSGKPMLKNGYSLVIGANDHFVGNGHGSQIIRDDAGQDWLLYHGFSRSIPENGRILLLDQIKWDKEGWPYVEGESPSYETQKAPVFNN</sequence>
<dbReference type="InterPro" id="IPR050727">
    <property type="entry name" value="GH43_arabinanases"/>
</dbReference>
<proteinExistence type="inferred from homology"/>
<dbReference type="EMBL" id="VWLB01000001">
    <property type="protein sequence ID" value="KAA3931380.1"/>
    <property type="molecule type" value="Genomic_DNA"/>
</dbReference>
<reference evidence="11" key="2">
    <citation type="submission" date="2022-10" db="EMBL/GenBank/DDBJ databases">
        <title>Human gut microbiome strain richness.</title>
        <authorList>
            <person name="Chen-Liaw A."/>
        </authorList>
    </citation>
    <scope>NUCLEOTIDE SEQUENCE</scope>
    <source>
        <strain evidence="11">BSD2780120875st1_E1_BSD2780120875_150330</strain>
    </source>
</reference>
<feature type="site" description="Important for catalytic activity, responsible for pKa modulation of the active site Glu and correct orientation of both the proton donor and substrate" evidence="7">
    <location>
        <position position="156"/>
    </location>
</feature>
<evidence type="ECO:0000256" key="5">
    <source>
        <dbReference type="PIRNR" id="PIRNR026534"/>
    </source>
</evidence>
<name>A0A139KU67_BACOV</name>
<dbReference type="Proteomes" id="UP000435985">
    <property type="component" value="Unassembled WGS sequence"/>
</dbReference>
<dbReference type="PIRSF" id="PIRSF026534">
    <property type="entry name" value="Endo_alpha-L-arabinosidase"/>
    <property type="match status" value="1"/>
</dbReference>
<dbReference type="EMBL" id="JAQNZF010000006">
    <property type="protein sequence ID" value="MDC2741889.1"/>
    <property type="molecule type" value="Genomic_DNA"/>
</dbReference>
<comment type="pathway">
    <text evidence="1 5">Glycan metabolism; L-arabinan degradation.</text>
</comment>
<evidence type="ECO:0000256" key="3">
    <source>
        <dbReference type="ARBA" id="ARBA00022801"/>
    </source>
</evidence>
<evidence type="ECO:0000256" key="1">
    <source>
        <dbReference type="ARBA" id="ARBA00004834"/>
    </source>
</evidence>
<dbReference type="STRING" id="28116.Bovatus_03014"/>
<feature type="site" description="Important for substrate recognition" evidence="7">
    <location>
        <position position="273"/>
    </location>
</feature>
<feature type="active site" description="Proton acceptor" evidence="6">
    <location>
        <position position="42"/>
    </location>
</feature>
<dbReference type="PANTHER" id="PTHR43301">
    <property type="entry name" value="ARABINAN ENDO-1,5-ALPHA-L-ARABINOSIDASE"/>
    <property type="match status" value="1"/>
</dbReference>
<dbReference type="PANTHER" id="PTHR43301:SF3">
    <property type="entry name" value="ARABINAN ENDO-1,5-ALPHA-L-ARABINOSIDASE A-RELATED"/>
    <property type="match status" value="1"/>
</dbReference>
<keyword evidence="3 5" id="KW-0378">Hydrolase</keyword>
<dbReference type="Proteomes" id="UP000365824">
    <property type="component" value="Unassembled WGS sequence"/>
</dbReference>
<evidence type="ECO:0000256" key="7">
    <source>
        <dbReference type="PIRSR" id="PIRSR026534-3"/>
    </source>
</evidence>
<keyword evidence="8" id="KW-0732">Signal</keyword>
<dbReference type="SUPFAM" id="SSF75005">
    <property type="entry name" value="Arabinanase/levansucrase/invertase"/>
    <property type="match status" value="1"/>
</dbReference>
<dbReference type="Proteomes" id="UP001219389">
    <property type="component" value="Unassembled WGS sequence"/>
</dbReference>
<evidence type="ECO:0000256" key="8">
    <source>
        <dbReference type="SAM" id="SignalP"/>
    </source>
</evidence>
<feature type="signal peptide" evidence="8">
    <location>
        <begin position="1"/>
        <end position="23"/>
    </location>
</feature>
<evidence type="ECO:0000313" key="11">
    <source>
        <dbReference type="EMBL" id="MDC2741889.1"/>
    </source>
</evidence>